<feature type="compositionally biased region" description="Low complexity" evidence="4">
    <location>
        <begin position="168"/>
        <end position="177"/>
    </location>
</feature>
<dbReference type="SUPFAM" id="SSF109604">
    <property type="entry name" value="HD-domain/PDEase-like"/>
    <property type="match status" value="1"/>
</dbReference>
<dbReference type="GO" id="GO:0046872">
    <property type="term" value="F:metal ion binding"/>
    <property type="evidence" value="ECO:0007669"/>
    <property type="project" value="UniProtKB-KW"/>
</dbReference>
<evidence type="ECO:0000313" key="6">
    <source>
        <dbReference type="EMBL" id="CAD8920865.1"/>
    </source>
</evidence>
<dbReference type="InterPro" id="IPR023088">
    <property type="entry name" value="PDEase"/>
</dbReference>
<dbReference type="AlphaFoldDB" id="A0A7S1GCC1"/>
<dbReference type="InterPro" id="IPR036971">
    <property type="entry name" value="PDEase_catalytic_dom_sf"/>
</dbReference>
<evidence type="ECO:0000256" key="3">
    <source>
        <dbReference type="PIRSR" id="PIRSR623088-3"/>
    </source>
</evidence>
<keyword evidence="2" id="KW-0378">Hydrolase</keyword>
<evidence type="ECO:0000256" key="4">
    <source>
        <dbReference type="SAM" id="MobiDB-lite"/>
    </source>
</evidence>
<evidence type="ECO:0000256" key="2">
    <source>
        <dbReference type="ARBA" id="ARBA00022801"/>
    </source>
</evidence>
<dbReference type="PRINTS" id="PR00387">
    <property type="entry name" value="PDIESTERASE1"/>
</dbReference>
<dbReference type="Pfam" id="PF00233">
    <property type="entry name" value="PDEase_I"/>
    <property type="match status" value="1"/>
</dbReference>
<reference evidence="6" key="1">
    <citation type="submission" date="2021-01" db="EMBL/GenBank/DDBJ databases">
        <authorList>
            <person name="Corre E."/>
            <person name="Pelletier E."/>
            <person name="Niang G."/>
            <person name="Scheremetjew M."/>
            <person name="Finn R."/>
            <person name="Kale V."/>
            <person name="Holt S."/>
            <person name="Cochrane G."/>
            <person name="Meng A."/>
            <person name="Brown T."/>
            <person name="Cohen L."/>
        </authorList>
    </citation>
    <scope>NUCLEOTIDE SEQUENCE</scope>
    <source>
        <strain evidence="6">Ms1</strain>
    </source>
</reference>
<evidence type="ECO:0000256" key="1">
    <source>
        <dbReference type="ARBA" id="ARBA00022723"/>
    </source>
</evidence>
<dbReference type="GO" id="GO:0004114">
    <property type="term" value="F:3',5'-cyclic-nucleotide phosphodiesterase activity"/>
    <property type="evidence" value="ECO:0007669"/>
    <property type="project" value="InterPro"/>
</dbReference>
<accession>A0A7S1GCC1</accession>
<dbReference type="GO" id="GO:0007165">
    <property type="term" value="P:signal transduction"/>
    <property type="evidence" value="ECO:0007669"/>
    <property type="project" value="InterPro"/>
</dbReference>
<evidence type="ECO:0000259" key="5">
    <source>
        <dbReference type="PROSITE" id="PS51845"/>
    </source>
</evidence>
<dbReference type="InterPro" id="IPR002073">
    <property type="entry name" value="PDEase_catalytic_dom"/>
</dbReference>
<dbReference type="PROSITE" id="PS51845">
    <property type="entry name" value="PDEASE_I_2"/>
    <property type="match status" value="1"/>
</dbReference>
<feature type="domain" description="PDEase" evidence="5">
    <location>
        <begin position="1"/>
        <end position="116"/>
    </location>
</feature>
<feature type="binding site" evidence="3">
    <location>
        <position position="18"/>
    </location>
    <ligand>
        <name>Zn(2+)</name>
        <dbReference type="ChEBI" id="CHEBI:29105"/>
        <label>1</label>
    </ligand>
</feature>
<protein>
    <recommendedName>
        <fullName evidence="5">PDEase domain-containing protein</fullName>
    </recommendedName>
</protein>
<dbReference type="Gene3D" id="1.10.1300.10">
    <property type="entry name" value="3'5'-cyclic nucleotide phosphodiesterase, catalytic domain"/>
    <property type="match status" value="1"/>
</dbReference>
<name>A0A7S1GCC1_9STRA</name>
<organism evidence="6">
    <name type="scientific">Bicosoecida sp. CB-2014</name>
    <dbReference type="NCBI Taxonomy" id="1486930"/>
    <lineage>
        <taxon>Eukaryota</taxon>
        <taxon>Sar</taxon>
        <taxon>Stramenopiles</taxon>
        <taxon>Bigyra</taxon>
        <taxon>Opalozoa</taxon>
        <taxon>Bicosoecida</taxon>
    </lineage>
</organism>
<sequence length="198" mass="20990">MATVPTRDILRAVCAVADLGHAALPWELHVKWSQRVQEEFFRQGDLERAKGVEVSPLSDRTAADQVPKNQVGFYQYLVSPLFRAVGEALPLDNFDDVMMRPAMANMARWEHIAQLVSSGKVSIDSDSASVARPGSSRRMSPVPASPLAGSDGTGAGAGDSSRSRPRVRTTSASGESGMSDDDAAAAATPASVHVDVDV</sequence>
<keyword evidence="1 3" id="KW-0479">Metal-binding</keyword>
<gene>
    <name evidence="6" type="ORF">BSP0115_LOCUS14127</name>
</gene>
<feature type="region of interest" description="Disordered" evidence="4">
    <location>
        <begin position="123"/>
        <end position="198"/>
    </location>
</feature>
<dbReference type="EMBL" id="HBFS01021126">
    <property type="protein sequence ID" value="CAD8920865.1"/>
    <property type="molecule type" value="Transcribed_RNA"/>
</dbReference>
<proteinExistence type="predicted"/>
<dbReference type="PANTHER" id="PTHR11347">
    <property type="entry name" value="CYCLIC NUCLEOTIDE PHOSPHODIESTERASE"/>
    <property type="match status" value="1"/>
</dbReference>